<dbReference type="PROSITE" id="PS51900">
    <property type="entry name" value="CB"/>
    <property type="match status" value="1"/>
</dbReference>
<keyword evidence="8" id="KW-1185">Reference proteome</keyword>
<proteinExistence type="inferred from homology"/>
<evidence type="ECO:0000313" key="8">
    <source>
        <dbReference type="Proteomes" id="UP000198420"/>
    </source>
</evidence>
<protein>
    <submittedName>
        <fullName evidence="7">Integrase/recombinase XerC/integrase/recombinase XerD</fullName>
    </submittedName>
</protein>
<evidence type="ECO:0000256" key="1">
    <source>
        <dbReference type="ARBA" id="ARBA00008857"/>
    </source>
</evidence>
<dbReference type="InterPro" id="IPR011010">
    <property type="entry name" value="DNA_brk_join_enz"/>
</dbReference>
<dbReference type="Gene3D" id="1.10.150.130">
    <property type="match status" value="1"/>
</dbReference>
<dbReference type="Pfam" id="PF00589">
    <property type="entry name" value="Phage_integrase"/>
    <property type="match status" value="1"/>
</dbReference>
<dbReference type="InterPro" id="IPR050090">
    <property type="entry name" value="Tyrosine_recombinase_XerCD"/>
</dbReference>
<feature type="domain" description="Core-binding (CB)" evidence="6">
    <location>
        <begin position="47"/>
        <end position="139"/>
    </location>
</feature>
<evidence type="ECO:0000256" key="2">
    <source>
        <dbReference type="ARBA" id="ARBA00023125"/>
    </source>
</evidence>
<dbReference type="RefSeq" id="WP_089316992.1">
    <property type="nucleotide sequence ID" value="NZ_FZNP01000031.1"/>
</dbReference>
<dbReference type="InterPro" id="IPR002104">
    <property type="entry name" value="Integrase_catalytic"/>
</dbReference>
<keyword evidence="2 4" id="KW-0238">DNA-binding</keyword>
<dbReference type="InterPro" id="IPR044068">
    <property type="entry name" value="CB"/>
</dbReference>
<dbReference type="Proteomes" id="UP000198420">
    <property type="component" value="Unassembled WGS sequence"/>
</dbReference>
<sequence length="331" mass="35002">MGGNSRSGDGGEVVALRPDTAPYTTAAGAASALTAEWKAAAVAGTVAAAGRALADVERHLDRAALSAHTVRAYRRACRAFTAWLADQGGAELHPDAFADVIGADAAVSAWRRSRLDARASVATVNQERAAVALMCELAGLRLGVKALRVAPPGEPDALSERQAGAVERAAARRGARDRAIVAVLLYSGARVEECARLRVEDVAVTARTGTVRLHGKRDQVRTVPIPAPARAALLDYLAERGRKDGPLWAGQRGPLTISGITQVVLAVGEDAGVADLRPHRLRHTYGTRLRRDGADPAQVQYLLGHADLKTAGRYFRAGQREVAELVERAFP</sequence>
<dbReference type="SUPFAM" id="SSF47823">
    <property type="entry name" value="lambda integrase-like, N-terminal domain"/>
    <property type="match status" value="1"/>
</dbReference>
<accession>A0A239HIS7</accession>
<evidence type="ECO:0000313" key="7">
    <source>
        <dbReference type="EMBL" id="SNS81055.1"/>
    </source>
</evidence>
<dbReference type="Gene3D" id="1.10.443.10">
    <property type="entry name" value="Intergrase catalytic core"/>
    <property type="match status" value="1"/>
</dbReference>
<evidence type="ECO:0000256" key="3">
    <source>
        <dbReference type="ARBA" id="ARBA00023172"/>
    </source>
</evidence>
<dbReference type="CDD" id="cd00397">
    <property type="entry name" value="DNA_BRE_C"/>
    <property type="match status" value="1"/>
</dbReference>
<feature type="domain" description="Tyr recombinase" evidence="5">
    <location>
        <begin position="153"/>
        <end position="327"/>
    </location>
</feature>
<name>A0A239HIS7_9ACTN</name>
<comment type="similarity">
    <text evidence="1">Belongs to the 'phage' integrase family.</text>
</comment>
<dbReference type="GO" id="GO:0015074">
    <property type="term" value="P:DNA integration"/>
    <property type="evidence" value="ECO:0007669"/>
    <property type="project" value="InterPro"/>
</dbReference>
<dbReference type="PANTHER" id="PTHR30349:SF41">
    <property type="entry name" value="INTEGRASE_RECOMBINASE PROTEIN MJ0367-RELATED"/>
    <property type="match status" value="1"/>
</dbReference>
<dbReference type="OrthoDB" id="9803188at2"/>
<dbReference type="AlphaFoldDB" id="A0A239HIS7"/>
<gene>
    <name evidence="7" type="ORF">SAMN06265355_13144</name>
</gene>
<dbReference type="PANTHER" id="PTHR30349">
    <property type="entry name" value="PHAGE INTEGRASE-RELATED"/>
    <property type="match status" value="1"/>
</dbReference>
<dbReference type="EMBL" id="FZNP01000031">
    <property type="protein sequence ID" value="SNS81055.1"/>
    <property type="molecule type" value="Genomic_DNA"/>
</dbReference>
<evidence type="ECO:0000259" key="6">
    <source>
        <dbReference type="PROSITE" id="PS51900"/>
    </source>
</evidence>
<dbReference type="PROSITE" id="PS51898">
    <property type="entry name" value="TYR_RECOMBINASE"/>
    <property type="match status" value="1"/>
</dbReference>
<dbReference type="GO" id="GO:0003677">
    <property type="term" value="F:DNA binding"/>
    <property type="evidence" value="ECO:0007669"/>
    <property type="project" value="UniProtKB-UniRule"/>
</dbReference>
<evidence type="ECO:0000256" key="4">
    <source>
        <dbReference type="PROSITE-ProRule" id="PRU01248"/>
    </source>
</evidence>
<dbReference type="GO" id="GO:0006310">
    <property type="term" value="P:DNA recombination"/>
    <property type="evidence" value="ECO:0007669"/>
    <property type="project" value="UniProtKB-KW"/>
</dbReference>
<reference evidence="8" key="1">
    <citation type="submission" date="2017-06" db="EMBL/GenBank/DDBJ databases">
        <authorList>
            <person name="Varghese N."/>
            <person name="Submissions S."/>
        </authorList>
    </citation>
    <scope>NUCLEOTIDE SEQUENCE [LARGE SCALE GENOMIC DNA]</scope>
    <source>
        <strain evidence="8">DSM 44485</strain>
    </source>
</reference>
<dbReference type="InterPro" id="IPR010998">
    <property type="entry name" value="Integrase_recombinase_N"/>
</dbReference>
<organism evidence="7 8">
    <name type="scientific">Actinomadura mexicana</name>
    <dbReference type="NCBI Taxonomy" id="134959"/>
    <lineage>
        <taxon>Bacteria</taxon>
        <taxon>Bacillati</taxon>
        <taxon>Actinomycetota</taxon>
        <taxon>Actinomycetes</taxon>
        <taxon>Streptosporangiales</taxon>
        <taxon>Thermomonosporaceae</taxon>
        <taxon>Actinomadura</taxon>
    </lineage>
</organism>
<evidence type="ECO:0000259" key="5">
    <source>
        <dbReference type="PROSITE" id="PS51898"/>
    </source>
</evidence>
<dbReference type="InterPro" id="IPR013762">
    <property type="entry name" value="Integrase-like_cat_sf"/>
</dbReference>
<dbReference type="SUPFAM" id="SSF56349">
    <property type="entry name" value="DNA breaking-rejoining enzymes"/>
    <property type="match status" value="1"/>
</dbReference>
<keyword evidence="3" id="KW-0233">DNA recombination</keyword>